<dbReference type="SUPFAM" id="SSF53850">
    <property type="entry name" value="Periplasmic binding protein-like II"/>
    <property type="match status" value="1"/>
</dbReference>
<keyword evidence="3" id="KW-0238">DNA-binding</keyword>
<name>A0A940SWR6_9ENTE</name>
<comment type="similarity">
    <text evidence="1">Belongs to the LysR transcriptional regulatory family.</text>
</comment>
<dbReference type="Proteomes" id="UP000674938">
    <property type="component" value="Unassembled WGS sequence"/>
</dbReference>
<evidence type="ECO:0000256" key="2">
    <source>
        <dbReference type="ARBA" id="ARBA00023015"/>
    </source>
</evidence>
<evidence type="ECO:0000256" key="1">
    <source>
        <dbReference type="ARBA" id="ARBA00009437"/>
    </source>
</evidence>
<feature type="domain" description="HTH lysR-type" evidence="5">
    <location>
        <begin position="1"/>
        <end position="58"/>
    </location>
</feature>
<dbReference type="InterPro" id="IPR036390">
    <property type="entry name" value="WH_DNA-bd_sf"/>
</dbReference>
<dbReference type="InterPro" id="IPR005119">
    <property type="entry name" value="LysR_subst-bd"/>
</dbReference>
<dbReference type="SUPFAM" id="SSF46785">
    <property type="entry name" value="Winged helix' DNA-binding domain"/>
    <property type="match status" value="1"/>
</dbReference>
<reference evidence="6" key="1">
    <citation type="submission" date="2020-12" db="EMBL/GenBank/DDBJ databases">
        <title>Vagococcus allomyrinae sp. nov. and Enterococcus lavae sp. nov., isolated from the larvae of Allomyrina dichotoma.</title>
        <authorList>
            <person name="Lee S.D."/>
        </authorList>
    </citation>
    <scope>NUCLEOTIDE SEQUENCE</scope>
    <source>
        <strain evidence="6">BWB3-3</strain>
    </source>
</reference>
<protein>
    <submittedName>
        <fullName evidence="6">LysR family transcriptional regulator</fullName>
    </submittedName>
</protein>
<dbReference type="InterPro" id="IPR036388">
    <property type="entry name" value="WH-like_DNA-bd_sf"/>
</dbReference>
<dbReference type="Gene3D" id="3.40.190.290">
    <property type="match status" value="1"/>
</dbReference>
<dbReference type="Pfam" id="PF03466">
    <property type="entry name" value="LysR_substrate"/>
    <property type="match status" value="1"/>
</dbReference>
<proteinExistence type="inferred from homology"/>
<dbReference type="InterPro" id="IPR050950">
    <property type="entry name" value="HTH-type_LysR_regulators"/>
</dbReference>
<evidence type="ECO:0000259" key="5">
    <source>
        <dbReference type="PROSITE" id="PS50931"/>
    </source>
</evidence>
<dbReference type="PANTHER" id="PTHR30419:SF8">
    <property type="entry name" value="NITROGEN ASSIMILATION TRANSCRIPTIONAL ACTIVATOR-RELATED"/>
    <property type="match status" value="1"/>
</dbReference>
<dbReference type="EMBL" id="JAEEGA010000010">
    <property type="protein sequence ID" value="MBP1042446.1"/>
    <property type="molecule type" value="Genomic_DNA"/>
</dbReference>
<dbReference type="GO" id="GO:0003677">
    <property type="term" value="F:DNA binding"/>
    <property type="evidence" value="ECO:0007669"/>
    <property type="project" value="UniProtKB-KW"/>
</dbReference>
<organism evidence="6 7">
    <name type="scientific">Vagococcus allomyrinae</name>
    <dbReference type="NCBI Taxonomy" id="2794353"/>
    <lineage>
        <taxon>Bacteria</taxon>
        <taxon>Bacillati</taxon>
        <taxon>Bacillota</taxon>
        <taxon>Bacilli</taxon>
        <taxon>Lactobacillales</taxon>
        <taxon>Enterococcaceae</taxon>
        <taxon>Vagococcus</taxon>
    </lineage>
</organism>
<evidence type="ECO:0000256" key="4">
    <source>
        <dbReference type="ARBA" id="ARBA00023163"/>
    </source>
</evidence>
<dbReference type="GO" id="GO:0003700">
    <property type="term" value="F:DNA-binding transcription factor activity"/>
    <property type="evidence" value="ECO:0007669"/>
    <property type="project" value="InterPro"/>
</dbReference>
<dbReference type="PROSITE" id="PS50931">
    <property type="entry name" value="HTH_LYSR"/>
    <property type="match status" value="1"/>
</dbReference>
<dbReference type="AlphaFoldDB" id="A0A940SWR6"/>
<sequence length="290" mass="32144">MELRVLHYFLTVAQEKTISKAAEVLHVSQPTLSKQLKDLEDELGVQLFQRGNRQITLTDEGIYLQNRGKEIFSLVSTTTSNLQKNDVIGGNIMIGSGETQAFHYISQILNNLIEKYPDINVHLHSGNADDIKDKLDKGLLDFGVVIDPVEKNLYDHFKLPTPDNWGILVNEHHQLAKNQVIAPSDLVAIPLVISSQSLVDNQLTNWFGGNLGNFNVVGTYNLLYNASLLIKEGNTAALCLDGIINTKESGLVFIPLSPRLAVNVNVIWKRNQIFSKAASLFLETLNGATL</sequence>
<comment type="caution">
    <text evidence="6">The sequence shown here is derived from an EMBL/GenBank/DDBJ whole genome shotgun (WGS) entry which is preliminary data.</text>
</comment>
<dbReference type="InterPro" id="IPR000847">
    <property type="entry name" value="LysR_HTH_N"/>
</dbReference>
<evidence type="ECO:0000256" key="3">
    <source>
        <dbReference type="ARBA" id="ARBA00023125"/>
    </source>
</evidence>
<evidence type="ECO:0000313" key="6">
    <source>
        <dbReference type="EMBL" id="MBP1042446.1"/>
    </source>
</evidence>
<dbReference type="Gene3D" id="1.10.10.10">
    <property type="entry name" value="Winged helix-like DNA-binding domain superfamily/Winged helix DNA-binding domain"/>
    <property type="match status" value="1"/>
</dbReference>
<evidence type="ECO:0000313" key="7">
    <source>
        <dbReference type="Proteomes" id="UP000674938"/>
    </source>
</evidence>
<keyword evidence="7" id="KW-1185">Reference proteome</keyword>
<gene>
    <name evidence="6" type="ORF">I6N95_15615</name>
</gene>
<dbReference type="GO" id="GO:0005829">
    <property type="term" value="C:cytosol"/>
    <property type="evidence" value="ECO:0007669"/>
    <property type="project" value="TreeGrafter"/>
</dbReference>
<dbReference type="PRINTS" id="PR00039">
    <property type="entry name" value="HTHLYSR"/>
</dbReference>
<accession>A0A940SWR6</accession>
<dbReference type="RefSeq" id="WP_209529635.1">
    <property type="nucleotide sequence ID" value="NZ_JAEEGA010000010.1"/>
</dbReference>
<dbReference type="PANTHER" id="PTHR30419">
    <property type="entry name" value="HTH-TYPE TRANSCRIPTIONAL REGULATOR YBHD"/>
    <property type="match status" value="1"/>
</dbReference>
<keyword evidence="4" id="KW-0804">Transcription</keyword>
<dbReference type="FunFam" id="1.10.10.10:FF:000001">
    <property type="entry name" value="LysR family transcriptional regulator"/>
    <property type="match status" value="1"/>
</dbReference>
<dbReference type="CDD" id="cd05466">
    <property type="entry name" value="PBP2_LTTR_substrate"/>
    <property type="match status" value="1"/>
</dbReference>
<dbReference type="Pfam" id="PF00126">
    <property type="entry name" value="HTH_1"/>
    <property type="match status" value="1"/>
</dbReference>
<keyword evidence="2" id="KW-0805">Transcription regulation</keyword>